<dbReference type="AlphaFoldDB" id="A0AAW8T114"/>
<gene>
    <name evidence="2" type="ORF">P7D78_17545</name>
</gene>
<comment type="caution">
    <text evidence="2">The sequence shown here is derived from an EMBL/GenBank/DDBJ whole genome shotgun (WGS) entry which is preliminary data.</text>
</comment>
<feature type="compositionally biased region" description="Polar residues" evidence="1">
    <location>
        <begin position="230"/>
        <end position="270"/>
    </location>
</feature>
<feature type="compositionally biased region" description="Basic and acidic residues" evidence="1">
    <location>
        <begin position="299"/>
        <end position="311"/>
    </location>
</feature>
<protein>
    <submittedName>
        <fullName evidence="2">Uncharacterized protein</fullName>
    </submittedName>
</protein>
<feature type="region of interest" description="Disordered" evidence="1">
    <location>
        <begin position="204"/>
        <end position="330"/>
    </location>
</feature>
<proteinExistence type="predicted"/>
<sequence length="330" mass="37825">MDVAKLGQRQLFGMKKENLFKRVLRSFEQNQQVAEVVEYLVAILVRHSLCVSDFSLQPLKELIHELFLSATPNDTLRQHCVYFQHFFSDEEWQTITQRLFSSKEEYQASTKEACSYKKLLEKKSREHSQESDFQFDLISVFKDAAGKKHTWTLRDTKPITSPEETAEVLNILTTLTIFQTSGVRRFAEYVKFKSKKSCLDAEHEAVPANAEESVQETTNKQETPRKKNAQQELSTAKNTTATGKVAQQKNQPAATKSKTEPPTKSPTAKSKNAAGKSNLPKTERPPAKNAATNLENSDASDKNEDQIQQRRNERRAKNRIEKFLRRKKKK</sequence>
<dbReference type="EMBL" id="JARPXM010000023">
    <property type="protein sequence ID" value="MDT2539916.1"/>
    <property type="molecule type" value="Genomic_DNA"/>
</dbReference>
<organism evidence="2 3">
    <name type="scientific">Enterococcus raffinosus</name>
    <dbReference type="NCBI Taxonomy" id="71452"/>
    <lineage>
        <taxon>Bacteria</taxon>
        <taxon>Bacillati</taxon>
        <taxon>Bacillota</taxon>
        <taxon>Bacilli</taxon>
        <taxon>Lactobacillales</taxon>
        <taxon>Enterococcaceae</taxon>
        <taxon>Enterococcus</taxon>
    </lineage>
</organism>
<evidence type="ECO:0000313" key="3">
    <source>
        <dbReference type="Proteomes" id="UP001249240"/>
    </source>
</evidence>
<evidence type="ECO:0000256" key="1">
    <source>
        <dbReference type="SAM" id="MobiDB-lite"/>
    </source>
</evidence>
<reference evidence="2" key="1">
    <citation type="submission" date="2023-03" db="EMBL/GenBank/DDBJ databases">
        <authorList>
            <person name="Shen W."/>
            <person name="Cai J."/>
        </authorList>
    </citation>
    <scope>NUCLEOTIDE SEQUENCE</scope>
    <source>
        <strain evidence="2">B646-2</strain>
    </source>
</reference>
<evidence type="ECO:0000313" key="2">
    <source>
        <dbReference type="EMBL" id="MDT2539916.1"/>
    </source>
</evidence>
<accession>A0AAW8T114</accession>
<name>A0AAW8T114_9ENTE</name>
<dbReference type="Proteomes" id="UP001249240">
    <property type="component" value="Unassembled WGS sequence"/>
</dbReference>
<dbReference type="RefSeq" id="WP_010745042.1">
    <property type="nucleotide sequence ID" value="NZ_BAAAXM010000043.1"/>
</dbReference>